<dbReference type="GO" id="GO:0005634">
    <property type="term" value="C:nucleus"/>
    <property type="evidence" value="ECO:0007669"/>
    <property type="project" value="UniProtKB-SubCell"/>
</dbReference>
<organism evidence="3 4">
    <name type="scientific">Oryza meyeriana var. granulata</name>
    <dbReference type="NCBI Taxonomy" id="110450"/>
    <lineage>
        <taxon>Eukaryota</taxon>
        <taxon>Viridiplantae</taxon>
        <taxon>Streptophyta</taxon>
        <taxon>Embryophyta</taxon>
        <taxon>Tracheophyta</taxon>
        <taxon>Spermatophyta</taxon>
        <taxon>Magnoliopsida</taxon>
        <taxon>Liliopsida</taxon>
        <taxon>Poales</taxon>
        <taxon>Poaceae</taxon>
        <taxon>BOP clade</taxon>
        <taxon>Oryzoideae</taxon>
        <taxon>Oryzeae</taxon>
        <taxon>Oryzinae</taxon>
        <taxon>Oryza</taxon>
        <taxon>Oryza meyeriana</taxon>
    </lineage>
</organism>
<proteinExistence type="inferred from homology"/>
<dbReference type="GO" id="GO:0006281">
    <property type="term" value="P:DNA repair"/>
    <property type="evidence" value="ECO:0007669"/>
    <property type="project" value="UniProtKB-UniRule"/>
</dbReference>
<comment type="similarity">
    <text evidence="1">Belongs to the NSE4 family.</text>
</comment>
<evidence type="ECO:0000313" key="3">
    <source>
        <dbReference type="EMBL" id="KAF0894256.1"/>
    </source>
</evidence>
<keyword evidence="1" id="KW-0234">DNA repair</keyword>
<feature type="non-terminal residue" evidence="3">
    <location>
        <position position="162"/>
    </location>
</feature>
<dbReference type="GO" id="GO:0030915">
    <property type="term" value="C:Smc5-Smc6 complex"/>
    <property type="evidence" value="ECO:0007669"/>
    <property type="project" value="UniProtKB-UniRule"/>
</dbReference>
<dbReference type="AlphaFoldDB" id="A0A6G1C2A3"/>
<protein>
    <recommendedName>
        <fullName evidence="1">Non-structural maintenance of chromosomes element 4</fullName>
    </recommendedName>
</protein>
<dbReference type="OrthoDB" id="361242at2759"/>
<evidence type="ECO:0000313" key="4">
    <source>
        <dbReference type="Proteomes" id="UP000479710"/>
    </source>
</evidence>
<dbReference type="Proteomes" id="UP000479710">
    <property type="component" value="Unassembled WGS sequence"/>
</dbReference>
<sequence length="162" mass="17446">MAATAETEGRGDEPVTPAAAADLSQASDDRRLLRSRYLAVKSRISGKGKGDGGGGVCLRRVGDRADDKDDMASEDSVKFRAIFTQVEDLHRLVQRPREQIADAEALLDIATSLVASVRTQSAMGITPSDFVSGMLKKFGKQGREDDEAVSLSWVDVGLYTSR</sequence>
<gene>
    <name evidence="3" type="ORF">E2562_037812</name>
</gene>
<comment type="subunit">
    <text evidence="1">Component of the SMC5-SMC6 complex.</text>
</comment>
<evidence type="ECO:0000256" key="1">
    <source>
        <dbReference type="RuleBase" id="RU365071"/>
    </source>
</evidence>
<keyword evidence="1" id="KW-0233">DNA recombination</keyword>
<keyword evidence="1" id="KW-0539">Nucleus</keyword>
<name>A0A6G1C2A3_9ORYZ</name>
<comment type="subcellular location">
    <subcellularLocation>
        <location evidence="1">Nucleus</location>
    </subcellularLocation>
</comment>
<evidence type="ECO:0000256" key="2">
    <source>
        <dbReference type="SAM" id="MobiDB-lite"/>
    </source>
</evidence>
<dbReference type="EMBL" id="SPHZ02000011">
    <property type="protein sequence ID" value="KAF0894256.1"/>
    <property type="molecule type" value="Genomic_DNA"/>
</dbReference>
<dbReference type="GO" id="GO:0006310">
    <property type="term" value="P:DNA recombination"/>
    <property type="evidence" value="ECO:0007669"/>
    <property type="project" value="UniProtKB-UniRule"/>
</dbReference>
<comment type="function">
    <text evidence="1">Component of the SMC5-SMC6 complex, that promotes sister chromatid alignment after DNA damage and facilitates double-stranded DNA breaks (DSBs) repair via homologous recombination between sister chromatids.</text>
</comment>
<keyword evidence="1" id="KW-0227">DNA damage</keyword>
<accession>A0A6G1C2A3</accession>
<keyword evidence="4" id="KW-1185">Reference proteome</keyword>
<dbReference type="InterPro" id="IPR027786">
    <property type="entry name" value="Nse4/EID"/>
</dbReference>
<dbReference type="PANTHER" id="PTHR16140">
    <property type="entry name" value="NON-STRUCTURAL MAINTENANCE OF CHROMOSOMES ELEMENT 4"/>
    <property type="match status" value="1"/>
</dbReference>
<dbReference type="PANTHER" id="PTHR16140:SF4">
    <property type="entry name" value="NON-STRUCTURAL MAINTENANCE OF CHROMOSOMES ELEMENT 4"/>
    <property type="match status" value="1"/>
</dbReference>
<feature type="region of interest" description="Disordered" evidence="2">
    <location>
        <begin position="1"/>
        <end position="27"/>
    </location>
</feature>
<reference evidence="3 4" key="1">
    <citation type="submission" date="2019-11" db="EMBL/GenBank/DDBJ databases">
        <title>Whole genome sequence of Oryza granulata.</title>
        <authorList>
            <person name="Li W."/>
        </authorList>
    </citation>
    <scope>NUCLEOTIDE SEQUENCE [LARGE SCALE GENOMIC DNA]</scope>
    <source>
        <strain evidence="4">cv. Menghai</strain>
        <tissue evidence="3">Leaf</tissue>
    </source>
</reference>
<comment type="caution">
    <text evidence="3">The sequence shown here is derived from an EMBL/GenBank/DDBJ whole genome shotgun (WGS) entry which is preliminary data.</text>
</comment>